<dbReference type="GO" id="GO:0016853">
    <property type="term" value="F:isomerase activity"/>
    <property type="evidence" value="ECO:0007669"/>
    <property type="project" value="UniProtKB-KW"/>
</dbReference>
<comment type="similarity">
    <text evidence="1">Belongs to the PhzF family.</text>
</comment>
<organism evidence="3">
    <name type="scientific">Marivirga arenosa</name>
    <dbReference type="NCBI Taxonomy" id="3059076"/>
    <lineage>
        <taxon>Bacteria</taxon>
        <taxon>Pseudomonadati</taxon>
        <taxon>Bacteroidota</taxon>
        <taxon>Cytophagia</taxon>
        <taxon>Cytophagales</taxon>
        <taxon>Marivirgaceae</taxon>
        <taxon>Marivirga</taxon>
    </lineage>
</organism>
<dbReference type="KEGG" id="marp:QYS47_01585"/>
<dbReference type="Pfam" id="PF02567">
    <property type="entry name" value="PhzC-PhzF"/>
    <property type="match status" value="1"/>
</dbReference>
<dbReference type="RefSeq" id="WP_322348363.1">
    <property type="nucleotide sequence ID" value="NZ_CP129968.2"/>
</dbReference>
<evidence type="ECO:0000256" key="2">
    <source>
        <dbReference type="ARBA" id="ARBA00023235"/>
    </source>
</evidence>
<dbReference type="SUPFAM" id="SSF54506">
    <property type="entry name" value="Diaminopimelate epimerase-like"/>
    <property type="match status" value="1"/>
</dbReference>
<sequence>MKTESPFAIINVFSNDKISAKGNPSSVILLNDNLSDHDLQAIATELQQPATTFLWKTSKENEFRIRWFAPDAEIGLCGHGAMAATVFLSNEFSEIAQNGLKLIKNNTVIESGIEGENQHYTKMQNINRDSQSEPPAGLEAALGKKIVEHYATENKNIVVLEGEEELANMKPDFEALKEIDVFGYAVTATSSKNDDFVCRTLVPHVLQLEDHATGSTQAVLVDYWANRLNKSHLESRQLSPRGGYFNAHHQKDGFKLVANSYYRVKGTFHHH</sequence>
<reference evidence="3" key="1">
    <citation type="submission" date="2023-08" db="EMBL/GenBank/DDBJ databases">
        <title>Comparative genomics and taxonomic characterization of three novel marine species of genus Marivirga.</title>
        <authorList>
            <person name="Muhammad N."/>
            <person name="Kim S.-G."/>
        </authorList>
    </citation>
    <scope>NUCLEOTIDE SEQUENCE</scope>
    <source>
        <strain evidence="3">BKB1-2</strain>
    </source>
</reference>
<dbReference type="GO" id="GO:0005737">
    <property type="term" value="C:cytoplasm"/>
    <property type="evidence" value="ECO:0007669"/>
    <property type="project" value="TreeGrafter"/>
</dbReference>
<dbReference type="PANTHER" id="PTHR13774">
    <property type="entry name" value="PHENAZINE BIOSYNTHESIS PROTEIN"/>
    <property type="match status" value="1"/>
</dbReference>
<keyword evidence="2 3" id="KW-0413">Isomerase</keyword>
<proteinExistence type="inferred from homology"/>
<dbReference type="AlphaFoldDB" id="A0AA49GCH9"/>
<accession>A0AA49GCH9</accession>
<dbReference type="EMBL" id="CP129968">
    <property type="protein sequence ID" value="WKK81105.2"/>
    <property type="molecule type" value="Genomic_DNA"/>
</dbReference>
<dbReference type="InterPro" id="IPR003719">
    <property type="entry name" value="Phenazine_PhzF-like"/>
</dbReference>
<protein>
    <submittedName>
        <fullName evidence="3">PhzF family phenazine biosynthesis isomerase</fullName>
    </submittedName>
</protein>
<gene>
    <name evidence="3" type="ORF">QYS47_01585</name>
</gene>
<evidence type="ECO:0000313" key="3">
    <source>
        <dbReference type="EMBL" id="WKK81105.2"/>
    </source>
</evidence>
<dbReference type="PIRSF" id="PIRSF016184">
    <property type="entry name" value="PhzC_PhzF"/>
    <property type="match status" value="1"/>
</dbReference>
<dbReference type="PANTHER" id="PTHR13774:SF17">
    <property type="entry name" value="PHENAZINE BIOSYNTHESIS-LIKE DOMAIN-CONTAINING PROTEIN"/>
    <property type="match status" value="1"/>
</dbReference>
<dbReference type="NCBIfam" id="TIGR00654">
    <property type="entry name" value="PhzF_family"/>
    <property type="match status" value="1"/>
</dbReference>
<dbReference type="Proteomes" id="UP001232019">
    <property type="component" value="Chromosome"/>
</dbReference>
<evidence type="ECO:0000256" key="1">
    <source>
        <dbReference type="ARBA" id="ARBA00008270"/>
    </source>
</evidence>
<dbReference type="Gene3D" id="3.10.310.10">
    <property type="entry name" value="Diaminopimelate Epimerase, Chain A, domain 1"/>
    <property type="match status" value="2"/>
</dbReference>
<name>A0AA49GCH9_9BACT</name>